<dbReference type="Proteomes" id="UP000272412">
    <property type="component" value="Unassembled WGS sequence"/>
</dbReference>
<gene>
    <name evidence="2" type="ORF">EGK74_08510</name>
</gene>
<evidence type="ECO:0000313" key="3">
    <source>
        <dbReference type="Proteomes" id="UP000272412"/>
    </source>
</evidence>
<dbReference type="EMBL" id="RPFL01000021">
    <property type="protein sequence ID" value="RPD86125.1"/>
    <property type="molecule type" value="Genomic_DNA"/>
</dbReference>
<organism evidence="2 3">
    <name type="scientific">Neisseria weixii</name>
    <dbReference type="NCBI Taxonomy" id="1853276"/>
    <lineage>
        <taxon>Bacteria</taxon>
        <taxon>Pseudomonadati</taxon>
        <taxon>Pseudomonadota</taxon>
        <taxon>Betaproteobacteria</taxon>
        <taxon>Neisseriales</taxon>
        <taxon>Neisseriaceae</taxon>
        <taxon>Neisseria</taxon>
    </lineage>
</organism>
<evidence type="ECO:0000313" key="2">
    <source>
        <dbReference type="EMBL" id="RPD86125.1"/>
    </source>
</evidence>
<feature type="region of interest" description="Disordered" evidence="1">
    <location>
        <begin position="160"/>
        <end position="193"/>
    </location>
</feature>
<protein>
    <submittedName>
        <fullName evidence="2">Uncharacterized protein</fullName>
    </submittedName>
</protein>
<dbReference type="AlphaFoldDB" id="A0A3N4MST5"/>
<accession>A0A3N4MST5</accession>
<name>A0A3N4MST5_9NEIS</name>
<feature type="compositionally biased region" description="Polar residues" evidence="1">
    <location>
        <begin position="160"/>
        <end position="174"/>
    </location>
</feature>
<dbReference type="OrthoDB" id="9871474at2"/>
<feature type="region of interest" description="Disordered" evidence="1">
    <location>
        <begin position="1"/>
        <end position="32"/>
    </location>
</feature>
<sequence length="193" mass="20862">MTQQDKQNRPSETASVAEKQQQHVPMNSGAGADETESISLVQILIGLMAATAFGLSLWNTFKPSEKSIHIIDLAGISMNYQQQARNQGLQDGITEQQRSTILANYQAKMNTLQQVIEEKVRECGCNIFVKSALVGRYENVIDLTGDVVAELDKRIPASAVVTSPNQPQTGSAPTVTPPQTLPDEGKGTAVNPQ</sequence>
<dbReference type="RefSeq" id="WP_123804465.1">
    <property type="nucleotide sequence ID" value="NZ_RPFL01000021.1"/>
</dbReference>
<feature type="compositionally biased region" description="Polar residues" evidence="1">
    <location>
        <begin position="1"/>
        <end position="25"/>
    </location>
</feature>
<evidence type="ECO:0000256" key="1">
    <source>
        <dbReference type="SAM" id="MobiDB-lite"/>
    </source>
</evidence>
<proteinExistence type="predicted"/>
<reference evidence="2 3" key="1">
    <citation type="submission" date="2018-11" db="EMBL/GenBank/DDBJ databases">
        <title>Neisseria weixii sp. nov. isolated from the rectal contents of plateau pika (Ochotona cruzoniae).</title>
        <authorList>
            <person name="Zhang G."/>
        </authorList>
    </citation>
    <scope>NUCLEOTIDE SEQUENCE [LARGE SCALE GENOMIC DNA]</scope>
    <source>
        <strain evidence="2 3">10009</strain>
    </source>
</reference>
<keyword evidence="3" id="KW-1185">Reference proteome</keyword>
<comment type="caution">
    <text evidence="2">The sequence shown here is derived from an EMBL/GenBank/DDBJ whole genome shotgun (WGS) entry which is preliminary data.</text>
</comment>